<dbReference type="STRING" id="1400863.BN873_170021"/>
<accession>W6M7F7</accession>
<gene>
    <name evidence="2" type="ORF">BN873_170021</name>
</gene>
<feature type="transmembrane region" description="Helical" evidence="1">
    <location>
        <begin position="351"/>
        <end position="372"/>
    </location>
</feature>
<keyword evidence="1" id="KW-1133">Transmembrane helix</keyword>
<dbReference type="RefSeq" id="WP_053085230.1">
    <property type="nucleotide sequence ID" value="NZ_CBTJ020000022.1"/>
</dbReference>
<keyword evidence="1" id="KW-0812">Transmembrane</keyword>
<keyword evidence="1" id="KW-0472">Membrane</keyword>
<name>W6M7F7_9GAMM</name>
<keyword evidence="3" id="KW-1185">Reference proteome</keyword>
<dbReference type="PANTHER" id="PTHR37826:SF3">
    <property type="entry name" value="J DOMAIN-CONTAINING PROTEIN"/>
    <property type="match status" value="1"/>
</dbReference>
<dbReference type="Gene3D" id="2.20.28.30">
    <property type="entry name" value="RNA polymerase ii, chain L"/>
    <property type="match status" value="2"/>
</dbReference>
<dbReference type="PANTHER" id="PTHR37826">
    <property type="entry name" value="FLOTILLIN BAND_7_5 DOMAIN PROTEIN"/>
    <property type="match status" value="1"/>
</dbReference>
<organism evidence="2 3">
    <name type="scientific">Candidatus Competibacter denitrificans Run_A_D11</name>
    <dbReference type="NCBI Taxonomy" id="1400863"/>
    <lineage>
        <taxon>Bacteria</taxon>
        <taxon>Pseudomonadati</taxon>
        <taxon>Pseudomonadota</taxon>
        <taxon>Gammaproteobacteria</taxon>
        <taxon>Candidatus Competibacteraceae</taxon>
        <taxon>Candidatus Competibacter</taxon>
    </lineage>
</organism>
<evidence type="ECO:0000313" key="3">
    <source>
        <dbReference type="Proteomes" id="UP000035760"/>
    </source>
</evidence>
<sequence length="410" mass="46400">MQAPEFSSSAPSLEPRRFPCTQCGASLEFAPGTDTLRCEHCGHQNQITRSTTRILEEDFRQMLKASASSTPTQEEIAMDCVSCGASYRFDAATHAGQCPFCGAPVVAKTRQHRQLPVQALLPFQVKREQAWTLFQNWLSGLWFAPNRLQNYARNESRLAGMYVPYWTYDAATTTTYQGERGDNYTVQERYLALENGQQVERIQTIIKVRWTPVTGQVSRFFDDVLVLASRSLPPTVTQQLEPWDLANLVPYQEDYLSGFQSQMYQVDLEHGFKYAQARMAATIQQDIAHDIGGDHQRINGLDTRYGEIRYKHVLLPIWLSAFRFRDKTYRFVVNGRTGEVQGERPYSPFKIALAILLAILLLGGSLVLWQYFSASQSWSLPQAGMRYGLTPSIPSKILGVTQLPVACKVD</sequence>
<evidence type="ECO:0000313" key="2">
    <source>
        <dbReference type="EMBL" id="CDI01605.1"/>
    </source>
</evidence>
<dbReference type="Proteomes" id="UP000035760">
    <property type="component" value="Unassembled WGS sequence"/>
</dbReference>
<protein>
    <recommendedName>
        <fullName evidence="4">Primosomal protein N' (Replication factor Y)-superfamily II helicase</fullName>
    </recommendedName>
</protein>
<dbReference type="OrthoDB" id="3182597at2"/>
<evidence type="ECO:0008006" key="4">
    <source>
        <dbReference type="Google" id="ProtNLM"/>
    </source>
</evidence>
<comment type="caution">
    <text evidence="2">The sequence shown here is derived from an EMBL/GenBank/DDBJ whole genome shotgun (WGS) entry which is preliminary data.</text>
</comment>
<proteinExistence type="predicted"/>
<reference evidence="2" key="2">
    <citation type="submission" date="2014-03" db="EMBL/GenBank/DDBJ databases">
        <title>Candidatus Competibacter-lineage genomes retrieved from metagenomes reveal functional metabolic diversity.</title>
        <authorList>
            <person name="McIlroy S.J."/>
            <person name="Albertsen M."/>
            <person name="Andresen E.K."/>
            <person name="Saunders A.M."/>
            <person name="Kristiansen R."/>
            <person name="Stokholm-Bjerregaard M."/>
            <person name="Nielsen K.L."/>
            <person name="Nielsen P.H."/>
        </authorList>
    </citation>
    <scope>NUCLEOTIDE SEQUENCE</scope>
    <source>
        <strain evidence="2">Run_A_D11</strain>
    </source>
</reference>
<evidence type="ECO:0000256" key="1">
    <source>
        <dbReference type="SAM" id="Phobius"/>
    </source>
</evidence>
<dbReference type="AlphaFoldDB" id="W6M7F7"/>
<reference evidence="2" key="1">
    <citation type="submission" date="2013-07" db="EMBL/GenBank/DDBJ databases">
        <authorList>
            <person name="McIlroy S."/>
        </authorList>
    </citation>
    <scope>NUCLEOTIDE SEQUENCE [LARGE SCALE GENOMIC DNA]</scope>
    <source>
        <strain evidence="2">Run_A_D11</strain>
    </source>
</reference>
<dbReference type="EMBL" id="CBTJ020000022">
    <property type="protein sequence ID" value="CDI01605.1"/>
    <property type="molecule type" value="Genomic_DNA"/>
</dbReference>